<feature type="domain" description="Cytosol aminopeptidase" evidence="9">
    <location>
        <begin position="345"/>
        <end position="352"/>
    </location>
</feature>
<organism evidence="10 11">
    <name type="scientific">Allonocardiopsis opalescens</name>
    <dbReference type="NCBI Taxonomy" id="1144618"/>
    <lineage>
        <taxon>Bacteria</taxon>
        <taxon>Bacillati</taxon>
        <taxon>Actinomycetota</taxon>
        <taxon>Actinomycetes</taxon>
        <taxon>Streptosporangiales</taxon>
        <taxon>Allonocardiopsis</taxon>
    </lineage>
</organism>
<protein>
    <recommendedName>
        <fullName evidence="8">Probable cytosol aminopeptidase</fullName>
        <ecNumber evidence="8">3.4.11.1</ecNumber>
    </recommendedName>
    <alternativeName>
        <fullName evidence="8">Leucine aminopeptidase</fullName>
        <shortName evidence="8">LAP</shortName>
        <ecNumber evidence="8">3.4.11.10</ecNumber>
    </alternativeName>
    <alternativeName>
        <fullName evidence="8">Leucyl aminopeptidase</fullName>
    </alternativeName>
</protein>
<dbReference type="PANTHER" id="PTHR11963">
    <property type="entry name" value="LEUCINE AMINOPEPTIDASE-RELATED"/>
    <property type="match status" value="1"/>
</dbReference>
<comment type="cofactor">
    <cofactor evidence="8">
        <name>Mn(2+)</name>
        <dbReference type="ChEBI" id="CHEBI:29035"/>
    </cofactor>
    <text evidence="8">Binds 2 manganese ions per subunit.</text>
</comment>
<dbReference type="PRINTS" id="PR00481">
    <property type="entry name" value="LAMNOPPTDASE"/>
</dbReference>
<comment type="catalytic activity">
    <reaction evidence="2 8">
        <text>Release of an N-terminal amino acid, preferentially leucine, but not glutamic or aspartic acids.</text>
        <dbReference type="EC" id="3.4.11.10"/>
    </reaction>
</comment>
<accession>A0A2T0PZU2</accession>
<evidence type="ECO:0000256" key="4">
    <source>
        <dbReference type="ARBA" id="ARBA00022438"/>
    </source>
</evidence>
<dbReference type="HAMAP" id="MF_00181">
    <property type="entry name" value="Cytosol_peptidase_M17"/>
    <property type="match status" value="1"/>
</dbReference>
<dbReference type="PANTHER" id="PTHR11963:SF23">
    <property type="entry name" value="CYTOSOL AMINOPEPTIDASE"/>
    <property type="match status" value="1"/>
</dbReference>
<dbReference type="EMBL" id="PVZC01000006">
    <property type="protein sequence ID" value="PRX97069.1"/>
    <property type="molecule type" value="Genomic_DNA"/>
</dbReference>
<keyword evidence="6 8" id="KW-0378">Hydrolase</keyword>
<feature type="active site" evidence="8">
    <location>
        <position position="351"/>
    </location>
</feature>
<feature type="binding site" evidence="8">
    <location>
        <position position="265"/>
    </location>
    <ligand>
        <name>Mn(2+)</name>
        <dbReference type="ChEBI" id="CHEBI:29035"/>
        <label>2</label>
    </ligand>
</feature>
<feature type="binding site" evidence="8">
    <location>
        <position position="270"/>
    </location>
    <ligand>
        <name>Mn(2+)</name>
        <dbReference type="ChEBI" id="CHEBI:29035"/>
        <label>1</label>
    </ligand>
</feature>
<evidence type="ECO:0000256" key="8">
    <source>
        <dbReference type="HAMAP-Rule" id="MF_00181"/>
    </source>
</evidence>
<dbReference type="AlphaFoldDB" id="A0A2T0PZU2"/>
<dbReference type="Gene3D" id="3.40.630.10">
    <property type="entry name" value="Zn peptidases"/>
    <property type="match status" value="1"/>
</dbReference>
<dbReference type="SUPFAM" id="SSF52949">
    <property type="entry name" value="Macro domain-like"/>
    <property type="match status" value="1"/>
</dbReference>
<keyword evidence="8" id="KW-0464">Manganese</keyword>
<dbReference type="Pfam" id="PF00883">
    <property type="entry name" value="Peptidase_M17"/>
    <property type="match status" value="1"/>
</dbReference>
<comment type="function">
    <text evidence="7 8">Presumably involved in the processing and regular turnover of intracellular proteins. Catalyzes the removal of unsubstituted N-terminal amino acids from various peptides.</text>
</comment>
<dbReference type="PROSITE" id="PS00631">
    <property type="entry name" value="CYTOSOL_AP"/>
    <property type="match status" value="1"/>
</dbReference>
<dbReference type="SUPFAM" id="SSF53187">
    <property type="entry name" value="Zn-dependent exopeptidases"/>
    <property type="match status" value="1"/>
</dbReference>
<dbReference type="CDD" id="cd00433">
    <property type="entry name" value="Peptidase_M17"/>
    <property type="match status" value="1"/>
</dbReference>
<name>A0A2T0PZU2_9ACTN</name>
<keyword evidence="8" id="KW-0963">Cytoplasm</keyword>
<dbReference type="InterPro" id="IPR011356">
    <property type="entry name" value="Leucine_aapep/pepB"/>
</dbReference>
<evidence type="ECO:0000313" key="10">
    <source>
        <dbReference type="EMBL" id="PRX97069.1"/>
    </source>
</evidence>
<dbReference type="NCBIfam" id="NF002073">
    <property type="entry name" value="PRK00913.1-2"/>
    <property type="match status" value="1"/>
</dbReference>
<comment type="subcellular location">
    <subcellularLocation>
        <location evidence="8">Cytoplasm</location>
    </subcellularLocation>
</comment>
<dbReference type="Gene3D" id="3.40.220.10">
    <property type="entry name" value="Leucine Aminopeptidase, subunit E, domain 1"/>
    <property type="match status" value="1"/>
</dbReference>
<keyword evidence="8" id="KW-0479">Metal-binding</keyword>
<dbReference type="GO" id="GO:0030145">
    <property type="term" value="F:manganese ion binding"/>
    <property type="evidence" value="ECO:0007669"/>
    <property type="project" value="UniProtKB-UniRule"/>
</dbReference>
<reference evidence="10 11" key="1">
    <citation type="submission" date="2018-03" db="EMBL/GenBank/DDBJ databases">
        <title>Genomic Encyclopedia of Archaeal and Bacterial Type Strains, Phase II (KMG-II): from individual species to whole genera.</title>
        <authorList>
            <person name="Goeker M."/>
        </authorList>
    </citation>
    <scope>NUCLEOTIDE SEQUENCE [LARGE SCALE GENOMIC DNA]</scope>
    <source>
        <strain evidence="10 11">DSM 45601</strain>
    </source>
</reference>
<feature type="binding site" evidence="8">
    <location>
        <position position="349"/>
    </location>
    <ligand>
        <name>Mn(2+)</name>
        <dbReference type="ChEBI" id="CHEBI:29035"/>
        <label>1</label>
    </ligand>
</feature>
<dbReference type="GO" id="GO:0006508">
    <property type="term" value="P:proteolysis"/>
    <property type="evidence" value="ECO:0007669"/>
    <property type="project" value="UniProtKB-KW"/>
</dbReference>
<evidence type="ECO:0000256" key="3">
    <source>
        <dbReference type="ARBA" id="ARBA00009528"/>
    </source>
</evidence>
<keyword evidence="11" id="KW-1185">Reference proteome</keyword>
<feature type="binding site" evidence="8">
    <location>
        <position position="270"/>
    </location>
    <ligand>
        <name>Mn(2+)</name>
        <dbReference type="ChEBI" id="CHEBI:29035"/>
        <label>2</label>
    </ligand>
</feature>
<evidence type="ECO:0000256" key="2">
    <source>
        <dbReference type="ARBA" id="ARBA00000967"/>
    </source>
</evidence>
<comment type="catalytic activity">
    <reaction evidence="1 8">
        <text>Release of an N-terminal amino acid, Xaa-|-Yaa-, in which Xaa is preferably Leu, but may be other amino acids including Pro although not Arg or Lys, and Yaa may be Pro. Amino acid amides and methyl esters are also readily hydrolyzed, but rates on arylamides are exceedingly low.</text>
        <dbReference type="EC" id="3.4.11.1"/>
    </reaction>
</comment>
<dbReference type="EC" id="3.4.11.1" evidence="8"/>
<dbReference type="InterPro" id="IPR023042">
    <property type="entry name" value="Peptidase_M17_leu_NH2_pept"/>
</dbReference>
<feature type="binding site" evidence="8">
    <location>
        <position position="349"/>
    </location>
    <ligand>
        <name>Mn(2+)</name>
        <dbReference type="ChEBI" id="CHEBI:29035"/>
        <label>2</label>
    </ligand>
</feature>
<evidence type="ECO:0000256" key="6">
    <source>
        <dbReference type="ARBA" id="ARBA00022801"/>
    </source>
</evidence>
<evidence type="ECO:0000256" key="1">
    <source>
        <dbReference type="ARBA" id="ARBA00000135"/>
    </source>
</evidence>
<dbReference type="InterPro" id="IPR000819">
    <property type="entry name" value="Peptidase_M17_C"/>
</dbReference>
<feature type="binding site" evidence="8">
    <location>
        <position position="288"/>
    </location>
    <ligand>
        <name>Mn(2+)</name>
        <dbReference type="ChEBI" id="CHEBI:29035"/>
        <label>2</label>
    </ligand>
</feature>
<evidence type="ECO:0000256" key="5">
    <source>
        <dbReference type="ARBA" id="ARBA00022670"/>
    </source>
</evidence>
<keyword evidence="4 8" id="KW-0031">Aminopeptidase</keyword>
<dbReference type="Pfam" id="PF02789">
    <property type="entry name" value="Peptidase_M17_N"/>
    <property type="match status" value="1"/>
</dbReference>
<keyword evidence="5 8" id="KW-0645">Protease</keyword>
<evidence type="ECO:0000313" key="11">
    <source>
        <dbReference type="Proteomes" id="UP000237846"/>
    </source>
</evidence>
<feature type="active site" evidence="8">
    <location>
        <position position="277"/>
    </location>
</feature>
<sequence>MRVSASLSITQDSPAAAEADALVVGVGQGADGPVPAPGTPGLGAALDASGGLAATLALLGASGRADEVHLLPTPGGPAPLTLAVGLGAPPADGAPYPAETLARAAGAAVRALAGKDKVVLALPAAGAAEVGAVALGALLGNYQFRRYRTGEQRRAPVGELLLATGAEGAEQAAHRAEVLAESVALTRDLVNTPPADLHPEDFAAIATEVAESASLSVEVLDEAALVEGGYGGLVGVGQGSVNPPRLVRLGYTHPEATATVAFVGKGITFDSGGLSLKPPAAMEWMKSDMAGAAAVLGALKAIARLGVAVNAVGYLALAENMPSGSAQRPSDVLTVYGGTTVEVLNTDAEGRLVLADALVRSLEDSPDLIVDIATLTGAQLVALGSRTSAVMANSDATRERVVAAAGGAGESMWPMPFPAELRKGLDSPVADIANVASDRSGGMLTAGIFLKEFVPDDVAWAHLDIAGPAFNQGEAYGYTAKGGTGIGVRTLVRVAEDLAGGADR</sequence>
<dbReference type="InterPro" id="IPR043472">
    <property type="entry name" value="Macro_dom-like"/>
</dbReference>
<dbReference type="Proteomes" id="UP000237846">
    <property type="component" value="Unassembled WGS sequence"/>
</dbReference>
<dbReference type="EC" id="3.4.11.10" evidence="8"/>
<dbReference type="GO" id="GO:0005737">
    <property type="term" value="C:cytoplasm"/>
    <property type="evidence" value="ECO:0007669"/>
    <property type="project" value="UniProtKB-SubCell"/>
</dbReference>
<gene>
    <name evidence="8" type="primary">pepA</name>
    <name evidence="10" type="ORF">CLV72_106105</name>
</gene>
<comment type="caution">
    <text evidence="10">The sequence shown here is derived from an EMBL/GenBank/DDBJ whole genome shotgun (WGS) entry which is preliminary data.</text>
</comment>
<dbReference type="GO" id="GO:0070006">
    <property type="term" value="F:metalloaminopeptidase activity"/>
    <property type="evidence" value="ECO:0007669"/>
    <property type="project" value="InterPro"/>
</dbReference>
<feature type="binding site" evidence="8">
    <location>
        <position position="347"/>
    </location>
    <ligand>
        <name>Mn(2+)</name>
        <dbReference type="ChEBI" id="CHEBI:29035"/>
        <label>1</label>
    </ligand>
</feature>
<evidence type="ECO:0000259" key="9">
    <source>
        <dbReference type="PROSITE" id="PS00631"/>
    </source>
</evidence>
<evidence type="ECO:0000256" key="7">
    <source>
        <dbReference type="ARBA" id="ARBA00049972"/>
    </source>
</evidence>
<comment type="similarity">
    <text evidence="3 8">Belongs to the peptidase M17 family.</text>
</comment>
<proteinExistence type="inferred from homology"/>
<dbReference type="InterPro" id="IPR008283">
    <property type="entry name" value="Peptidase_M17_N"/>
</dbReference>